<keyword evidence="1" id="KW-0285">Flavoprotein</keyword>
<dbReference type="PANTHER" id="PTHR46720">
    <property type="entry name" value="HYDROXYLASE, PUTATIVE (AFU_ORTHOLOGUE AFUA_3G01460)-RELATED"/>
    <property type="match status" value="1"/>
</dbReference>
<keyword evidence="3" id="KW-0560">Oxidoreductase</keyword>
<evidence type="ECO:0000313" key="6">
    <source>
        <dbReference type="Proteomes" id="UP001465976"/>
    </source>
</evidence>
<dbReference type="InterPro" id="IPR036188">
    <property type="entry name" value="FAD/NAD-bd_sf"/>
</dbReference>
<keyword evidence="2" id="KW-0274">FAD</keyword>
<dbReference type="PRINTS" id="PR00420">
    <property type="entry name" value="RNGMNOXGNASE"/>
</dbReference>
<reference evidence="5 6" key="1">
    <citation type="submission" date="2024-02" db="EMBL/GenBank/DDBJ databases">
        <title>A draft genome for the cacao thread blight pathogen Marasmius crinis-equi.</title>
        <authorList>
            <person name="Cohen S.P."/>
            <person name="Baruah I.K."/>
            <person name="Amoako-Attah I."/>
            <person name="Bukari Y."/>
            <person name="Meinhardt L.W."/>
            <person name="Bailey B.A."/>
        </authorList>
    </citation>
    <scope>NUCLEOTIDE SEQUENCE [LARGE SCALE GENOMIC DNA]</scope>
    <source>
        <strain evidence="5 6">GH-76</strain>
    </source>
</reference>
<dbReference type="Proteomes" id="UP001465976">
    <property type="component" value="Unassembled WGS sequence"/>
</dbReference>
<feature type="domain" description="FAD-binding" evidence="4">
    <location>
        <begin position="7"/>
        <end position="174"/>
    </location>
</feature>
<gene>
    <name evidence="5" type="ORF">V5O48_004435</name>
</gene>
<evidence type="ECO:0000256" key="2">
    <source>
        <dbReference type="ARBA" id="ARBA00022827"/>
    </source>
</evidence>
<evidence type="ECO:0000313" key="5">
    <source>
        <dbReference type="EMBL" id="KAL0577537.1"/>
    </source>
</evidence>
<proteinExistence type="predicted"/>
<feature type="domain" description="FAD-binding" evidence="4">
    <location>
        <begin position="319"/>
        <end position="385"/>
    </location>
</feature>
<comment type="caution">
    <text evidence="5">The sequence shown here is derived from an EMBL/GenBank/DDBJ whole genome shotgun (WGS) entry which is preliminary data.</text>
</comment>
<dbReference type="InterPro" id="IPR051104">
    <property type="entry name" value="FAD_monoxygenase"/>
</dbReference>
<protein>
    <recommendedName>
        <fullName evidence="4">FAD-binding domain-containing protein</fullName>
    </recommendedName>
</protein>
<dbReference type="Pfam" id="PF01494">
    <property type="entry name" value="FAD_binding_3"/>
    <property type="match status" value="2"/>
</dbReference>
<keyword evidence="6" id="KW-1185">Reference proteome</keyword>
<dbReference type="InterPro" id="IPR002938">
    <property type="entry name" value="FAD-bd"/>
</dbReference>
<sequence>MQASKFRVAICGGGIGGLVHACALARYPTISVSVYEAASEVALFGAGIGMWPRSWEVLKKLGLAEELRKISLCFSSQSDSLAFSFRKSDQRKGVEFFSMEGRGSLMTFHRGDFQRKLLEQIPSNCQIHFSKRLVSYTRHHTGELNLDFADGTSQPCDILVGADGIKSTARACVLREKAREARSQRRTQQEISALEACIAPEFSGYIAYRSVVPTESLREKAAEFPLPKSPVMYLGKNSSILAYPIALGQMMNLVVFGFDSKSSGSIYPKLWSETVDASEVYKVASFENWEPEAQAWLECIHNPTKWAIHTVKPLPTFISHNVALLGDAAHAFTPHQGTGAGQAIEDAYILAELLGHPLTTRGTIPRALRAYDSVRRPWAQDIAEKARLNGHCLALDFEGFDFDGASSGAVERTLRKMGGFLADNWRWCWDSSAQKSLEDAICLLEDGKAS</sequence>
<dbReference type="Gene3D" id="3.50.50.60">
    <property type="entry name" value="FAD/NAD(P)-binding domain"/>
    <property type="match status" value="1"/>
</dbReference>
<evidence type="ECO:0000256" key="1">
    <source>
        <dbReference type="ARBA" id="ARBA00022630"/>
    </source>
</evidence>
<dbReference type="SUPFAM" id="SSF54373">
    <property type="entry name" value="FAD-linked reductases, C-terminal domain"/>
    <property type="match status" value="1"/>
</dbReference>
<evidence type="ECO:0000256" key="3">
    <source>
        <dbReference type="ARBA" id="ARBA00023002"/>
    </source>
</evidence>
<evidence type="ECO:0000259" key="4">
    <source>
        <dbReference type="Pfam" id="PF01494"/>
    </source>
</evidence>
<accession>A0ABR3FQJ0</accession>
<dbReference type="EMBL" id="JBAHYK010000150">
    <property type="protein sequence ID" value="KAL0577537.1"/>
    <property type="molecule type" value="Genomic_DNA"/>
</dbReference>
<organism evidence="5 6">
    <name type="scientific">Marasmius crinis-equi</name>
    <dbReference type="NCBI Taxonomy" id="585013"/>
    <lineage>
        <taxon>Eukaryota</taxon>
        <taxon>Fungi</taxon>
        <taxon>Dikarya</taxon>
        <taxon>Basidiomycota</taxon>
        <taxon>Agaricomycotina</taxon>
        <taxon>Agaricomycetes</taxon>
        <taxon>Agaricomycetidae</taxon>
        <taxon>Agaricales</taxon>
        <taxon>Marasmiineae</taxon>
        <taxon>Marasmiaceae</taxon>
        <taxon>Marasmius</taxon>
    </lineage>
</organism>
<dbReference type="SUPFAM" id="SSF51905">
    <property type="entry name" value="FAD/NAD(P)-binding domain"/>
    <property type="match status" value="1"/>
</dbReference>
<dbReference type="PANTHER" id="PTHR46720:SF3">
    <property type="entry name" value="FAD-BINDING DOMAIN-CONTAINING PROTEIN-RELATED"/>
    <property type="match status" value="1"/>
</dbReference>
<name>A0ABR3FQJ0_9AGAR</name>